<dbReference type="GO" id="GO:0072331">
    <property type="term" value="P:signal transduction by p53 class mediator"/>
    <property type="evidence" value="ECO:0007669"/>
    <property type="project" value="InterPro"/>
</dbReference>
<evidence type="ECO:0000256" key="1">
    <source>
        <dbReference type="ARBA" id="ARBA00006726"/>
    </source>
</evidence>
<dbReference type="AlphaFoldDB" id="A0A9N9TU34"/>
<dbReference type="InterPro" id="IPR044898">
    <property type="entry name" value="CDI_dom_sf"/>
</dbReference>
<dbReference type="InterPro" id="IPR029841">
    <property type="entry name" value="CDKN1A"/>
</dbReference>
<dbReference type="GO" id="GO:0006974">
    <property type="term" value="P:DNA damage response"/>
    <property type="evidence" value="ECO:0007669"/>
    <property type="project" value="TreeGrafter"/>
</dbReference>
<protein>
    <recommendedName>
        <fullName evidence="4">Cyclin-dependent kinase inhibitor domain-containing protein</fullName>
    </recommendedName>
</protein>
<dbReference type="PANTHER" id="PTHR46778:SF1">
    <property type="entry name" value="CYCLIN-DEPENDENT KINASE INHIBITOR 1"/>
    <property type="match status" value="1"/>
</dbReference>
<keyword evidence="6" id="KW-1185">Reference proteome</keyword>
<feature type="domain" description="Cyclin-dependent kinase inhibitor" evidence="4">
    <location>
        <begin position="72"/>
        <end position="109"/>
    </location>
</feature>
<organism evidence="5 6">
    <name type="scientific">Phyllotreta striolata</name>
    <name type="common">Striped flea beetle</name>
    <name type="synonym">Crioceris striolata</name>
    <dbReference type="NCBI Taxonomy" id="444603"/>
    <lineage>
        <taxon>Eukaryota</taxon>
        <taxon>Metazoa</taxon>
        <taxon>Ecdysozoa</taxon>
        <taxon>Arthropoda</taxon>
        <taxon>Hexapoda</taxon>
        <taxon>Insecta</taxon>
        <taxon>Pterygota</taxon>
        <taxon>Neoptera</taxon>
        <taxon>Endopterygota</taxon>
        <taxon>Coleoptera</taxon>
        <taxon>Polyphaga</taxon>
        <taxon>Cucujiformia</taxon>
        <taxon>Chrysomeloidea</taxon>
        <taxon>Chrysomelidae</taxon>
        <taxon>Galerucinae</taxon>
        <taxon>Alticini</taxon>
        <taxon>Phyllotreta</taxon>
    </lineage>
</organism>
<dbReference type="GO" id="GO:0004861">
    <property type="term" value="F:cyclin-dependent protein serine/threonine kinase inhibitor activity"/>
    <property type="evidence" value="ECO:0007669"/>
    <property type="project" value="InterPro"/>
</dbReference>
<dbReference type="Pfam" id="PF02234">
    <property type="entry name" value="CDI"/>
    <property type="match status" value="1"/>
</dbReference>
<dbReference type="GO" id="GO:0000307">
    <property type="term" value="C:cyclin-dependent protein kinase holoenzyme complex"/>
    <property type="evidence" value="ECO:0007669"/>
    <property type="project" value="TreeGrafter"/>
</dbReference>
<gene>
    <name evidence="5" type="ORF">PHYEVI_LOCUS10964</name>
</gene>
<dbReference type="GO" id="GO:2000045">
    <property type="term" value="P:regulation of G1/S transition of mitotic cell cycle"/>
    <property type="evidence" value="ECO:0007669"/>
    <property type="project" value="TreeGrafter"/>
</dbReference>
<evidence type="ECO:0000256" key="3">
    <source>
        <dbReference type="SAM" id="MobiDB-lite"/>
    </source>
</evidence>
<evidence type="ECO:0000313" key="5">
    <source>
        <dbReference type="EMBL" id="CAG9864713.1"/>
    </source>
</evidence>
<comment type="similarity">
    <text evidence="1">Belongs to the CDI family.</text>
</comment>
<evidence type="ECO:0000313" key="6">
    <source>
        <dbReference type="Proteomes" id="UP001153712"/>
    </source>
</evidence>
<dbReference type="InterPro" id="IPR003175">
    <property type="entry name" value="CDI_dom"/>
</dbReference>
<evidence type="ECO:0000259" key="4">
    <source>
        <dbReference type="Pfam" id="PF02234"/>
    </source>
</evidence>
<dbReference type="PANTHER" id="PTHR46778">
    <property type="entry name" value="CYCLIN-DEPENDENT KINASE INHIBITOR 1-RELATED"/>
    <property type="match status" value="1"/>
</dbReference>
<dbReference type="OrthoDB" id="9940972at2759"/>
<dbReference type="EMBL" id="OU900101">
    <property type="protein sequence ID" value="CAG9864713.1"/>
    <property type="molecule type" value="Genomic_DNA"/>
</dbReference>
<dbReference type="Gene3D" id="4.10.365.10">
    <property type="entry name" value="p27"/>
    <property type="match status" value="1"/>
</dbReference>
<feature type="region of interest" description="Disordered" evidence="3">
    <location>
        <begin position="18"/>
        <end position="47"/>
    </location>
</feature>
<dbReference type="GO" id="GO:0005634">
    <property type="term" value="C:nucleus"/>
    <property type="evidence" value="ECO:0007669"/>
    <property type="project" value="InterPro"/>
</dbReference>
<reference evidence="5" key="1">
    <citation type="submission" date="2022-01" db="EMBL/GenBank/DDBJ databases">
        <authorList>
            <person name="King R."/>
        </authorList>
    </citation>
    <scope>NUCLEOTIDE SEQUENCE</scope>
</reference>
<sequence>MKLAHRPVVEEWKLTMTNNHNNSEKTLPPAPPVQCPENDSFSENPAAENRIFRGRKCRRRLFSGQSDEVEDEIAVQRIVNSLREECKTKWNFDFETETPLEGDWKWEKV</sequence>
<proteinExistence type="inferred from homology"/>
<dbReference type="Proteomes" id="UP001153712">
    <property type="component" value="Chromosome 8"/>
</dbReference>
<name>A0A9N9TU34_PHYSR</name>
<keyword evidence="2" id="KW-0649">Protein kinase inhibitor</keyword>
<accession>A0A9N9TU34</accession>
<evidence type="ECO:0000256" key="2">
    <source>
        <dbReference type="ARBA" id="ARBA00023013"/>
    </source>
</evidence>